<dbReference type="AlphaFoldDB" id="A0A0D3ICF5"/>
<dbReference type="Proteomes" id="UP000013827">
    <property type="component" value="Unassembled WGS sequence"/>
</dbReference>
<feature type="domain" description="FACT complex subunit SSRP1-like first PH" evidence="3">
    <location>
        <begin position="36"/>
        <end position="117"/>
    </location>
</feature>
<dbReference type="InterPro" id="IPR050454">
    <property type="entry name" value="RTT106/SSRP1_HistChap/FACT"/>
</dbReference>
<evidence type="ECO:0000259" key="3">
    <source>
        <dbReference type="Pfam" id="PF21103"/>
    </source>
</evidence>
<dbReference type="Pfam" id="PF21103">
    <property type="entry name" value="PH1_SSRP1-like"/>
    <property type="match status" value="1"/>
</dbReference>
<evidence type="ECO:0000256" key="1">
    <source>
        <dbReference type="SAM" id="Coils"/>
    </source>
</evidence>
<reference evidence="4" key="2">
    <citation type="submission" date="2024-10" db="UniProtKB">
        <authorList>
            <consortium name="EnsemblProtists"/>
        </authorList>
    </citation>
    <scope>IDENTIFICATION</scope>
</reference>
<proteinExistence type="predicted"/>
<dbReference type="SUPFAM" id="SSF50729">
    <property type="entry name" value="PH domain-like"/>
    <property type="match status" value="1"/>
</dbReference>
<dbReference type="InterPro" id="IPR048993">
    <property type="entry name" value="SSRP1-like_PH1"/>
</dbReference>
<accession>A0A0D3ICF5</accession>
<organism evidence="4 5">
    <name type="scientific">Emiliania huxleyi (strain CCMP1516)</name>
    <dbReference type="NCBI Taxonomy" id="280463"/>
    <lineage>
        <taxon>Eukaryota</taxon>
        <taxon>Haptista</taxon>
        <taxon>Haptophyta</taxon>
        <taxon>Prymnesiophyceae</taxon>
        <taxon>Isochrysidales</taxon>
        <taxon>Noelaerhabdaceae</taxon>
        <taxon>Emiliania</taxon>
    </lineage>
</organism>
<feature type="region of interest" description="Disordered" evidence="2">
    <location>
        <begin position="221"/>
        <end position="246"/>
    </location>
</feature>
<name>A0A0D3ICF5_EMIH1</name>
<reference evidence="5" key="1">
    <citation type="journal article" date="2013" name="Nature">
        <title>Pan genome of the phytoplankton Emiliania underpins its global distribution.</title>
        <authorList>
            <person name="Read B.A."/>
            <person name="Kegel J."/>
            <person name="Klute M.J."/>
            <person name="Kuo A."/>
            <person name="Lefebvre S.C."/>
            <person name="Maumus F."/>
            <person name="Mayer C."/>
            <person name="Miller J."/>
            <person name="Monier A."/>
            <person name="Salamov A."/>
            <person name="Young J."/>
            <person name="Aguilar M."/>
            <person name="Claverie J.M."/>
            <person name="Frickenhaus S."/>
            <person name="Gonzalez K."/>
            <person name="Herman E.K."/>
            <person name="Lin Y.C."/>
            <person name="Napier J."/>
            <person name="Ogata H."/>
            <person name="Sarno A.F."/>
            <person name="Shmutz J."/>
            <person name="Schroeder D."/>
            <person name="de Vargas C."/>
            <person name="Verret F."/>
            <person name="von Dassow P."/>
            <person name="Valentin K."/>
            <person name="Van de Peer Y."/>
            <person name="Wheeler G."/>
            <person name="Dacks J.B."/>
            <person name="Delwiche C.F."/>
            <person name="Dyhrman S.T."/>
            <person name="Glockner G."/>
            <person name="John U."/>
            <person name="Richards T."/>
            <person name="Worden A.Z."/>
            <person name="Zhang X."/>
            <person name="Grigoriev I.V."/>
            <person name="Allen A.E."/>
            <person name="Bidle K."/>
            <person name="Borodovsky M."/>
            <person name="Bowler C."/>
            <person name="Brownlee C."/>
            <person name="Cock J.M."/>
            <person name="Elias M."/>
            <person name="Gladyshev V.N."/>
            <person name="Groth M."/>
            <person name="Guda C."/>
            <person name="Hadaegh A."/>
            <person name="Iglesias-Rodriguez M.D."/>
            <person name="Jenkins J."/>
            <person name="Jones B.M."/>
            <person name="Lawson T."/>
            <person name="Leese F."/>
            <person name="Lindquist E."/>
            <person name="Lobanov A."/>
            <person name="Lomsadze A."/>
            <person name="Malik S.B."/>
            <person name="Marsh M.E."/>
            <person name="Mackinder L."/>
            <person name="Mock T."/>
            <person name="Mueller-Roeber B."/>
            <person name="Pagarete A."/>
            <person name="Parker M."/>
            <person name="Probert I."/>
            <person name="Quesneville H."/>
            <person name="Raines C."/>
            <person name="Rensing S.A."/>
            <person name="Riano-Pachon D.M."/>
            <person name="Richier S."/>
            <person name="Rokitta S."/>
            <person name="Shiraiwa Y."/>
            <person name="Soanes D.M."/>
            <person name="van der Giezen M."/>
            <person name="Wahlund T.M."/>
            <person name="Williams B."/>
            <person name="Wilson W."/>
            <person name="Wolfe G."/>
            <person name="Wurch L.L."/>
        </authorList>
    </citation>
    <scope>NUCLEOTIDE SEQUENCE</scope>
</reference>
<dbReference type="EnsemblProtists" id="EOD08940">
    <property type="protein sequence ID" value="EOD08940"/>
    <property type="gene ID" value="EMIHUDRAFT_248871"/>
</dbReference>
<dbReference type="GO" id="GO:0042393">
    <property type="term" value="F:histone binding"/>
    <property type="evidence" value="ECO:0007669"/>
    <property type="project" value="TreeGrafter"/>
</dbReference>
<dbReference type="PANTHER" id="PTHR45849">
    <property type="entry name" value="FACT COMPLEX SUBUNIT SSRP1"/>
    <property type="match status" value="1"/>
</dbReference>
<dbReference type="RefSeq" id="XP_005761369.1">
    <property type="nucleotide sequence ID" value="XM_005761312.1"/>
</dbReference>
<evidence type="ECO:0000313" key="5">
    <source>
        <dbReference type="Proteomes" id="UP000013827"/>
    </source>
</evidence>
<dbReference type="Gene3D" id="2.30.29.150">
    <property type="match status" value="1"/>
</dbReference>
<dbReference type="STRING" id="2903.R1D2W7"/>
<keyword evidence="1" id="KW-0175">Coiled coil</keyword>
<dbReference type="GO" id="GO:0035101">
    <property type="term" value="C:FACT complex"/>
    <property type="evidence" value="ECO:0007669"/>
    <property type="project" value="TreeGrafter"/>
</dbReference>
<dbReference type="GeneID" id="17255088"/>
<protein>
    <recommendedName>
        <fullName evidence="3">FACT complex subunit SSRP1-like first PH domain-containing protein</fullName>
    </recommendedName>
</protein>
<dbReference type="PaxDb" id="2903-EOD08940"/>
<evidence type="ECO:0000256" key="2">
    <source>
        <dbReference type="SAM" id="MobiDB-lite"/>
    </source>
</evidence>
<dbReference type="KEGG" id="ehx:EMIHUDRAFT_248871"/>
<keyword evidence="5" id="KW-1185">Reference proteome</keyword>
<feature type="coiled-coil region" evidence="1">
    <location>
        <begin position="14"/>
        <end position="41"/>
    </location>
</feature>
<dbReference type="PANTHER" id="PTHR45849:SF1">
    <property type="entry name" value="FACT COMPLEX SUBUNIT SSRP1"/>
    <property type="match status" value="1"/>
</dbReference>
<evidence type="ECO:0000313" key="4">
    <source>
        <dbReference type="EnsemblProtists" id="EOD08940"/>
    </source>
</evidence>
<sequence length="246" mass="25895">MATCGSQSGLEAELLSTKARLAAVEAELADTKQQLALASDLSFLSPRGKFRLSLNEGAAVLHGKSAEIAVPYRLVSRVLVLPEASGQGSLCVVTLAAPVANGKSQVGHLLLHSKPAEPKVECSLSGKPLCGQPASVVSQAFASLAAVEVGGIGSFKPFGGRAALQCYVKATEAALYLLEKELLVKEASKVHVMPYSRLRVELSMLPANECDRVSELLQRKRANEEYDSDGGDPAPAKRIKTEAVDA</sequence>
<dbReference type="HOGENOM" id="CLU_1130816_0_0_1"/>
<dbReference type="GO" id="GO:0031491">
    <property type="term" value="F:nucleosome binding"/>
    <property type="evidence" value="ECO:0007669"/>
    <property type="project" value="TreeGrafter"/>
</dbReference>
<dbReference type="eggNOG" id="KOG0526">
    <property type="taxonomic scope" value="Eukaryota"/>
</dbReference>